<dbReference type="Proteomes" id="UP000242949">
    <property type="component" value="Unassembled WGS sequence"/>
</dbReference>
<gene>
    <name evidence="1" type="ORF">SAMN05421734_101108</name>
</gene>
<evidence type="ECO:0000313" key="1">
    <source>
        <dbReference type="EMBL" id="SDB81552.1"/>
    </source>
</evidence>
<name>A0A1G6GHQ1_9BACI</name>
<organism evidence="1 2">
    <name type="scientific">Pelagirhabdus alkalitolerans</name>
    <dbReference type="NCBI Taxonomy" id="1612202"/>
    <lineage>
        <taxon>Bacteria</taxon>
        <taxon>Bacillati</taxon>
        <taxon>Bacillota</taxon>
        <taxon>Bacilli</taxon>
        <taxon>Bacillales</taxon>
        <taxon>Bacillaceae</taxon>
        <taxon>Pelagirhabdus</taxon>
    </lineage>
</organism>
<dbReference type="EMBL" id="FMYI01000001">
    <property type="protein sequence ID" value="SDB81552.1"/>
    <property type="molecule type" value="Genomic_DNA"/>
</dbReference>
<dbReference type="AlphaFoldDB" id="A0A1G6GHQ1"/>
<sequence length="35" mass="4113">MYPPFTVKYCDKKGFISNMVKKFALEAYYPSNDCI</sequence>
<protein>
    <submittedName>
        <fullName evidence="1">Uncharacterized protein</fullName>
    </submittedName>
</protein>
<accession>A0A1G6GHQ1</accession>
<evidence type="ECO:0000313" key="2">
    <source>
        <dbReference type="Proteomes" id="UP000242949"/>
    </source>
</evidence>
<proteinExistence type="predicted"/>
<reference evidence="2" key="1">
    <citation type="submission" date="2016-09" db="EMBL/GenBank/DDBJ databases">
        <authorList>
            <person name="Varghese N."/>
            <person name="Submissions S."/>
        </authorList>
    </citation>
    <scope>NUCLEOTIDE SEQUENCE [LARGE SCALE GENOMIC DNA]</scope>
    <source>
        <strain evidence="2">S5</strain>
    </source>
</reference>
<keyword evidence="2" id="KW-1185">Reference proteome</keyword>